<evidence type="ECO:0000259" key="1">
    <source>
        <dbReference type="PROSITE" id="PS51819"/>
    </source>
</evidence>
<feature type="domain" description="VOC" evidence="1">
    <location>
        <begin position="13"/>
        <end position="127"/>
    </location>
</feature>
<dbReference type="AlphaFoldDB" id="A0A0P1H4T7"/>
<reference evidence="2 3" key="1">
    <citation type="submission" date="2015-09" db="EMBL/GenBank/DDBJ databases">
        <authorList>
            <consortium name="Swine Surveillance"/>
        </authorList>
    </citation>
    <scope>NUCLEOTIDE SEQUENCE [LARGE SCALE GENOMIC DNA]</scope>
    <source>
        <strain evidence="2 3">CECT 8383</strain>
    </source>
</reference>
<evidence type="ECO:0000313" key="3">
    <source>
        <dbReference type="Proteomes" id="UP000051681"/>
    </source>
</evidence>
<sequence>MQDGTGTEITSMITGMITWVYCEDLEKAATFYHDALGLTLWRDAGAARIYQTGPNSYIGVCRAFEDRVVQPQGGMITLLHDDVDGYYQALQAKGVPCRGAPETIEAFGIYSFFCEDPNGYLIEVQTFL</sequence>
<dbReference type="RefSeq" id="WP_058319174.1">
    <property type="nucleotide sequence ID" value="NZ_CYSF01000012.1"/>
</dbReference>
<dbReference type="STRING" id="340021.TM5383_02319"/>
<dbReference type="InterPro" id="IPR037523">
    <property type="entry name" value="VOC_core"/>
</dbReference>
<dbReference type="InterPro" id="IPR029068">
    <property type="entry name" value="Glyas_Bleomycin-R_OHBP_Dase"/>
</dbReference>
<dbReference type="CDD" id="cd06587">
    <property type="entry name" value="VOC"/>
    <property type="match status" value="1"/>
</dbReference>
<dbReference type="EMBL" id="CYSF01000012">
    <property type="protein sequence ID" value="CUH85092.1"/>
    <property type="molecule type" value="Genomic_DNA"/>
</dbReference>
<keyword evidence="3" id="KW-1185">Reference proteome</keyword>
<dbReference type="InterPro" id="IPR004360">
    <property type="entry name" value="Glyas_Fos-R_dOase_dom"/>
</dbReference>
<dbReference type="Proteomes" id="UP000051681">
    <property type="component" value="Unassembled WGS sequence"/>
</dbReference>
<keyword evidence="2" id="KW-0456">Lyase</keyword>
<name>A0A0P1H4T7_9RHOB</name>
<proteinExistence type="predicted"/>
<gene>
    <name evidence="2" type="ORF">TM5383_02319</name>
</gene>
<organism evidence="2 3">
    <name type="scientific">Thalassovita mediterranea</name>
    <dbReference type="NCBI Taxonomy" id="340021"/>
    <lineage>
        <taxon>Bacteria</taxon>
        <taxon>Pseudomonadati</taxon>
        <taxon>Pseudomonadota</taxon>
        <taxon>Alphaproteobacteria</taxon>
        <taxon>Rhodobacterales</taxon>
        <taxon>Roseobacteraceae</taxon>
        <taxon>Thalassovita</taxon>
    </lineage>
</organism>
<dbReference type="SUPFAM" id="SSF54593">
    <property type="entry name" value="Glyoxalase/Bleomycin resistance protein/Dihydroxybiphenyl dioxygenase"/>
    <property type="match status" value="1"/>
</dbReference>
<dbReference type="Gene3D" id="3.10.180.10">
    <property type="entry name" value="2,3-Dihydroxybiphenyl 1,2-Dioxygenase, domain 1"/>
    <property type="match status" value="1"/>
</dbReference>
<dbReference type="OrthoDB" id="9792626at2"/>
<accession>A0A0P1H4T7</accession>
<protein>
    <submittedName>
        <fullName evidence="2">Putative enzyme related to lactoylglutathione lyase</fullName>
    </submittedName>
</protein>
<dbReference type="Pfam" id="PF00903">
    <property type="entry name" value="Glyoxalase"/>
    <property type="match status" value="1"/>
</dbReference>
<dbReference type="PROSITE" id="PS51819">
    <property type="entry name" value="VOC"/>
    <property type="match status" value="1"/>
</dbReference>
<evidence type="ECO:0000313" key="2">
    <source>
        <dbReference type="EMBL" id="CUH85092.1"/>
    </source>
</evidence>
<dbReference type="GO" id="GO:0016829">
    <property type="term" value="F:lyase activity"/>
    <property type="evidence" value="ECO:0007669"/>
    <property type="project" value="UniProtKB-KW"/>
</dbReference>